<keyword evidence="4 6" id="KW-1133">Transmembrane helix</keyword>
<evidence type="ECO:0000313" key="8">
    <source>
        <dbReference type="Proteomes" id="UP000003081"/>
    </source>
</evidence>
<keyword evidence="2" id="KW-1003">Cell membrane</keyword>
<proteinExistence type="predicted"/>
<organism evidence="7 8">
    <name type="scientific">Clostridium butyricum E4 str. BoNT E BL5262</name>
    <dbReference type="NCBI Taxonomy" id="632245"/>
    <lineage>
        <taxon>Bacteria</taxon>
        <taxon>Bacillati</taxon>
        <taxon>Bacillota</taxon>
        <taxon>Clostridia</taxon>
        <taxon>Eubacteriales</taxon>
        <taxon>Clostridiaceae</taxon>
        <taxon>Clostridium</taxon>
    </lineage>
</organism>
<dbReference type="Proteomes" id="UP000003081">
    <property type="component" value="Unassembled WGS sequence"/>
</dbReference>
<reference evidence="7 8" key="1">
    <citation type="submission" date="2009-08" db="EMBL/GenBank/DDBJ databases">
        <authorList>
            <person name="Shrivastava S."/>
            <person name="Brinkac L.B."/>
            <person name="Brown J.L."/>
            <person name="Bruce D.B."/>
            <person name="Detter C."/>
            <person name="Green L.D."/>
            <person name="Munk C.A."/>
            <person name="Rogers Y.C."/>
            <person name="Tapia R."/>
            <person name="Sims D.R."/>
            <person name="Smith L.A."/>
            <person name="Smith T.J."/>
            <person name="Sutton G."/>
            <person name="Brettin T."/>
        </authorList>
    </citation>
    <scope>NUCLEOTIDE SEQUENCE [LARGE SCALE GENOMIC DNA]</scope>
    <source>
        <strain evidence="8">E4 str. BoNT E BL5262</strain>
    </source>
</reference>
<feature type="transmembrane region" description="Helical" evidence="6">
    <location>
        <begin position="470"/>
        <end position="488"/>
    </location>
</feature>
<evidence type="ECO:0000256" key="5">
    <source>
        <dbReference type="ARBA" id="ARBA00023136"/>
    </source>
</evidence>
<dbReference type="AlphaFoldDB" id="C4IDB0"/>
<evidence type="ECO:0000256" key="4">
    <source>
        <dbReference type="ARBA" id="ARBA00022989"/>
    </source>
</evidence>
<evidence type="ECO:0000313" key="7">
    <source>
        <dbReference type="EMBL" id="EEP55785.1"/>
    </source>
</evidence>
<sequence length="511" mass="58600">MENSRSKNTIKNIVLSGFNKIINILLPFIVRSVLISVLGVQYLGLNSLFISILQVINLAELGVSSAIVFSMYKPIAENDENTICALMNLYKNLYKVIGSLIFLLGILIIPFLKIFIKGSYPTDINIYLLYIVYLLNTVMGYFFFAYKGALLNAHQKSGVISNINSIFIIVQNIIQIILLLIFRNYYAYIIVMPIFTVLNNVKVAILVNKMYPMYKPRGKLNKEVTKNINKKVKGLLISKICNTTKTTFDSIFISSFVGLTAVAIYSNYYYVMASILSLLVIITNAMIASVGNSLILETVEKNYSDMMKFNFIYSWISGICTVCLLCLYQPFMKLWVGEEMTYPMHIVIAFCMYFYAVNLGGIRAIYHDAAGLWWEARYRAILESILNLVLNIILTARFGVFGTIVGTLISLIIVNYGYGTQIVFKYYFKGFKVKYFYFEHIKYTLVTTINCIITYFIINKINDTGILDLIIKLVICLIIPNIINYMIYRKNKYFIKSLEMFRRILISIMHS</sequence>
<feature type="transmembrane region" description="Helical" evidence="6">
    <location>
        <begin position="378"/>
        <end position="398"/>
    </location>
</feature>
<feature type="transmembrane region" description="Helical" evidence="6">
    <location>
        <begin position="185"/>
        <end position="207"/>
    </location>
</feature>
<feature type="transmembrane region" description="Helical" evidence="6">
    <location>
        <begin position="343"/>
        <end position="366"/>
    </location>
</feature>
<feature type="transmembrane region" description="Helical" evidence="6">
    <location>
        <begin position="311"/>
        <end position="331"/>
    </location>
</feature>
<dbReference type="EMBL" id="ACOM01000002">
    <property type="protein sequence ID" value="EEP55785.1"/>
    <property type="molecule type" value="Genomic_DNA"/>
</dbReference>
<accession>C4IDB0</accession>
<dbReference type="PANTHER" id="PTHR30250">
    <property type="entry name" value="PST FAMILY PREDICTED COLANIC ACID TRANSPORTER"/>
    <property type="match status" value="1"/>
</dbReference>
<comment type="caution">
    <text evidence="7">The sequence shown here is derived from an EMBL/GenBank/DDBJ whole genome shotgun (WGS) entry which is preliminary data.</text>
</comment>
<feature type="transmembrane region" description="Helical" evidence="6">
    <location>
        <begin position="21"/>
        <end position="42"/>
    </location>
</feature>
<dbReference type="PANTHER" id="PTHR30250:SF11">
    <property type="entry name" value="O-ANTIGEN TRANSPORTER-RELATED"/>
    <property type="match status" value="1"/>
</dbReference>
<evidence type="ECO:0000256" key="6">
    <source>
        <dbReference type="SAM" id="Phobius"/>
    </source>
</evidence>
<protein>
    <submittedName>
        <fullName evidence="7">EpsT</fullName>
    </submittedName>
</protein>
<dbReference type="eggNOG" id="COG0728">
    <property type="taxonomic scope" value="Bacteria"/>
</dbReference>
<feature type="transmembrane region" description="Helical" evidence="6">
    <location>
        <begin position="158"/>
        <end position="179"/>
    </location>
</feature>
<keyword evidence="5 6" id="KW-0472">Membrane</keyword>
<evidence type="ECO:0000256" key="1">
    <source>
        <dbReference type="ARBA" id="ARBA00004651"/>
    </source>
</evidence>
<feature type="transmembrane region" description="Helical" evidence="6">
    <location>
        <begin position="271"/>
        <end position="290"/>
    </location>
</feature>
<evidence type="ECO:0000256" key="3">
    <source>
        <dbReference type="ARBA" id="ARBA00022692"/>
    </source>
</evidence>
<dbReference type="GO" id="GO:0005886">
    <property type="term" value="C:plasma membrane"/>
    <property type="evidence" value="ECO:0007669"/>
    <property type="project" value="UniProtKB-SubCell"/>
</dbReference>
<feature type="transmembrane region" description="Helical" evidence="6">
    <location>
        <begin position="246"/>
        <end position="265"/>
    </location>
</feature>
<dbReference type="HOGENOM" id="CLU_040274_1_0_9"/>
<keyword evidence="8" id="KW-1185">Reference proteome</keyword>
<dbReference type="RefSeq" id="WP_003407127.1">
    <property type="nucleotide sequence ID" value="NZ_ACOM01000002.1"/>
</dbReference>
<gene>
    <name evidence="7" type="ORF">CLP_3339</name>
</gene>
<dbReference type="Pfam" id="PF01943">
    <property type="entry name" value="Polysacc_synt"/>
    <property type="match status" value="1"/>
</dbReference>
<keyword evidence="3 6" id="KW-0812">Transmembrane</keyword>
<comment type="subcellular location">
    <subcellularLocation>
        <location evidence="1">Cell membrane</location>
        <topology evidence="1">Multi-pass membrane protein</topology>
    </subcellularLocation>
</comment>
<feature type="transmembrane region" description="Helical" evidence="6">
    <location>
        <begin position="48"/>
        <end position="72"/>
    </location>
</feature>
<evidence type="ECO:0000256" key="2">
    <source>
        <dbReference type="ARBA" id="ARBA00022475"/>
    </source>
</evidence>
<name>C4IDB0_CLOBU</name>
<feature type="transmembrane region" description="Helical" evidence="6">
    <location>
        <begin position="440"/>
        <end position="458"/>
    </location>
</feature>
<dbReference type="InterPro" id="IPR002797">
    <property type="entry name" value="Polysacc_synth"/>
</dbReference>
<feature type="transmembrane region" description="Helical" evidence="6">
    <location>
        <begin position="93"/>
        <end position="112"/>
    </location>
</feature>
<feature type="transmembrane region" description="Helical" evidence="6">
    <location>
        <begin position="124"/>
        <end position="146"/>
    </location>
</feature>
<dbReference type="InterPro" id="IPR050833">
    <property type="entry name" value="Poly_Biosynth_Transport"/>
</dbReference>